<gene>
    <name evidence="1" type="ORF">GCM10010991_35290</name>
</gene>
<sequence length="64" mass="6603">MGAIFLGVARPIAALRLPVFFRIPEILCVGALVFPTAVATPALQAIRAAATKAELACVAREAAL</sequence>
<accession>A0A917YMX4</accession>
<evidence type="ECO:0000313" key="1">
    <source>
        <dbReference type="EMBL" id="GGO38261.1"/>
    </source>
</evidence>
<name>A0A917YMX4_9RHOB</name>
<reference evidence="1 2" key="1">
    <citation type="journal article" date="2014" name="Int. J. Syst. Evol. Microbiol.">
        <title>Complete genome sequence of Corynebacterium casei LMG S-19264T (=DSM 44701T), isolated from a smear-ripened cheese.</title>
        <authorList>
            <consortium name="US DOE Joint Genome Institute (JGI-PGF)"/>
            <person name="Walter F."/>
            <person name="Albersmeier A."/>
            <person name="Kalinowski J."/>
            <person name="Ruckert C."/>
        </authorList>
    </citation>
    <scope>NUCLEOTIDE SEQUENCE [LARGE SCALE GENOMIC DNA]</scope>
    <source>
        <strain evidence="1 2">CGMCC 1.7029</strain>
    </source>
</reference>
<dbReference type="AlphaFoldDB" id="A0A917YMX4"/>
<dbReference type="EMBL" id="BMLP01000011">
    <property type="protein sequence ID" value="GGO38261.1"/>
    <property type="molecule type" value="Genomic_DNA"/>
</dbReference>
<comment type="caution">
    <text evidence="1">The sequence shown here is derived from an EMBL/GenBank/DDBJ whole genome shotgun (WGS) entry which is preliminary data.</text>
</comment>
<keyword evidence="2" id="KW-1185">Reference proteome</keyword>
<protein>
    <submittedName>
        <fullName evidence="1">Uncharacterized protein</fullName>
    </submittedName>
</protein>
<proteinExistence type="predicted"/>
<evidence type="ECO:0000313" key="2">
    <source>
        <dbReference type="Proteomes" id="UP000598196"/>
    </source>
</evidence>
<organism evidence="1 2">
    <name type="scientific">Gemmobacter aquaticus</name>
    <dbReference type="NCBI Taxonomy" id="490185"/>
    <lineage>
        <taxon>Bacteria</taxon>
        <taxon>Pseudomonadati</taxon>
        <taxon>Pseudomonadota</taxon>
        <taxon>Alphaproteobacteria</taxon>
        <taxon>Rhodobacterales</taxon>
        <taxon>Paracoccaceae</taxon>
        <taxon>Gemmobacter</taxon>
    </lineage>
</organism>
<dbReference type="Proteomes" id="UP000598196">
    <property type="component" value="Unassembled WGS sequence"/>
</dbReference>